<evidence type="ECO:0008006" key="4">
    <source>
        <dbReference type="Google" id="ProtNLM"/>
    </source>
</evidence>
<organism evidence="2 3">
    <name type="scientific">Podospora didyma</name>
    <dbReference type="NCBI Taxonomy" id="330526"/>
    <lineage>
        <taxon>Eukaryota</taxon>
        <taxon>Fungi</taxon>
        <taxon>Dikarya</taxon>
        <taxon>Ascomycota</taxon>
        <taxon>Pezizomycotina</taxon>
        <taxon>Sordariomycetes</taxon>
        <taxon>Sordariomycetidae</taxon>
        <taxon>Sordariales</taxon>
        <taxon>Podosporaceae</taxon>
        <taxon>Podospora</taxon>
    </lineage>
</organism>
<protein>
    <recommendedName>
        <fullName evidence="4">Secreted protein</fullName>
    </recommendedName>
</protein>
<evidence type="ECO:0000256" key="1">
    <source>
        <dbReference type="SAM" id="SignalP"/>
    </source>
</evidence>
<evidence type="ECO:0000313" key="2">
    <source>
        <dbReference type="EMBL" id="KAK3372478.1"/>
    </source>
</evidence>
<dbReference type="AlphaFoldDB" id="A0AAE0N704"/>
<reference evidence="2" key="2">
    <citation type="submission" date="2023-06" db="EMBL/GenBank/DDBJ databases">
        <authorList>
            <consortium name="Lawrence Berkeley National Laboratory"/>
            <person name="Haridas S."/>
            <person name="Hensen N."/>
            <person name="Bonometti L."/>
            <person name="Westerberg I."/>
            <person name="Brannstrom I.O."/>
            <person name="Guillou S."/>
            <person name="Cros-Aarteil S."/>
            <person name="Calhoun S."/>
            <person name="Kuo A."/>
            <person name="Mondo S."/>
            <person name="Pangilinan J."/>
            <person name="Riley R."/>
            <person name="LaButti K."/>
            <person name="Andreopoulos B."/>
            <person name="Lipzen A."/>
            <person name="Chen C."/>
            <person name="Yanf M."/>
            <person name="Daum C."/>
            <person name="Ng V."/>
            <person name="Clum A."/>
            <person name="Steindorff A."/>
            <person name="Ohm R."/>
            <person name="Martin F."/>
            <person name="Silar P."/>
            <person name="Natvig D."/>
            <person name="Lalanne C."/>
            <person name="Gautier V."/>
            <person name="Ament-velasquez S.L."/>
            <person name="Kruys A."/>
            <person name="Hutchinson M.I."/>
            <person name="Powell A.J."/>
            <person name="Barry K."/>
            <person name="Miller A.N."/>
            <person name="Grigoriev I.V."/>
            <person name="Debuchy R."/>
            <person name="Gladieux P."/>
            <person name="Thoren M.H."/>
            <person name="Johannesson H."/>
        </authorList>
    </citation>
    <scope>NUCLEOTIDE SEQUENCE</scope>
    <source>
        <strain evidence="2">CBS 232.78</strain>
    </source>
</reference>
<keyword evidence="3" id="KW-1185">Reference proteome</keyword>
<accession>A0AAE0N704</accession>
<keyword evidence="1" id="KW-0732">Signal</keyword>
<comment type="caution">
    <text evidence="2">The sequence shown here is derived from an EMBL/GenBank/DDBJ whole genome shotgun (WGS) entry which is preliminary data.</text>
</comment>
<feature type="signal peptide" evidence="1">
    <location>
        <begin position="1"/>
        <end position="27"/>
    </location>
</feature>
<proteinExistence type="predicted"/>
<name>A0AAE0N704_9PEZI</name>
<feature type="chain" id="PRO_5041969386" description="Secreted protein" evidence="1">
    <location>
        <begin position="28"/>
        <end position="85"/>
    </location>
</feature>
<evidence type="ECO:0000313" key="3">
    <source>
        <dbReference type="Proteomes" id="UP001285441"/>
    </source>
</evidence>
<reference evidence="2" key="1">
    <citation type="journal article" date="2023" name="Mol. Phylogenet. Evol.">
        <title>Genome-scale phylogeny and comparative genomics of the fungal order Sordariales.</title>
        <authorList>
            <person name="Hensen N."/>
            <person name="Bonometti L."/>
            <person name="Westerberg I."/>
            <person name="Brannstrom I.O."/>
            <person name="Guillou S."/>
            <person name="Cros-Aarteil S."/>
            <person name="Calhoun S."/>
            <person name="Haridas S."/>
            <person name="Kuo A."/>
            <person name="Mondo S."/>
            <person name="Pangilinan J."/>
            <person name="Riley R."/>
            <person name="LaButti K."/>
            <person name="Andreopoulos B."/>
            <person name="Lipzen A."/>
            <person name="Chen C."/>
            <person name="Yan M."/>
            <person name="Daum C."/>
            <person name="Ng V."/>
            <person name="Clum A."/>
            <person name="Steindorff A."/>
            <person name="Ohm R.A."/>
            <person name="Martin F."/>
            <person name="Silar P."/>
            <person name="Natvig D.O."/>
            <person name="Lalanne C."/>
            <person name="Gautier V."/>
            <person name="Ament-Velasquez S.L."/>
            <person name="Kruys A."/>
            <person name="Hutchinson M.I."/>
            <person name="Powell A.J."/>
            <person name="Barry K."/>
            <person name="Miller A.N."/>
            <person name="Grigoriev I.V."/>
            <person name="Debuchy R."/>
            <person name="Gladieux P."/>
            <person name="Hiltunen Thoren M."/>
            <person name="Johannesson H."/>
        </authorList>
    </citation>
    <scope>NUCLEOTIDE SEQUENCE</scope>
    <source>
        <strain evidence="2">CBS 232.78</strain>
    </source>
</reference>
<dbReference type="Proteomes" id="UP001285441">
    <property type="component" value="Unassembled WGS sequence"/>
</dbReference>
<gene>
    <name evidence="2" type="ORF">B0H63DRAFT_298288</name>
</gene>
<sequence length="85" mass="9747">MGTVTSTSQSLFTTYLYLFQFLNFVSSTAHNYNPSVLRSAIHKTGIYDAFPQLSLFCVRRSRYCHAQKVRQTNLSTPLLQQEPPK</sequence>
<dbReference type="EMBL" id="JAULSW010000008">
    <property type="protein sequence ID" value="KAK3372478.1"/>
    <property type="molecule type" value="Genomic_DNA"/>
</dbReference>